<protein>
    <submittedName>
        <fullName evidence="1">Uncharacterized protein</fullName>
    </submittedName>
</protein>
<dbReference type="EMBL" id="CP017708">
    <property type="protein sequence ID" value="AOY80811.1"/>
    <property type="molecule type" value="Genomic_DNA"/>
</dbReference>
<evidence type="ECO:0000313" key="1">
    <source>
        <dbReference type="EMBL" id="AOY80811.1"/>
    </source>
</evidence>
<dbReference type="AlphaFoldDB" id="A0A1D9FZQ5"/>
<evidence type="ECO:0000313" key="2">
    <source>
        <dbReference type="Proteomes" id="UP000176944"/>
    </source>
</evidence>
<proteinExistence type="predicted"/>
<reference evidence="2" key="1">
    <citation type="submission" date="2016-10" db="EMBL/GenBank/DDBJ databases">
        <title>Comparative genomics uncovers the prolific and rare metabolic potential of the cyanobacterial genus Moorea.</title>
        <authorList>
            <person name="Leao T."/>
            <person name="Castelao G."/>
            <person name="Korobeynikov A."/>
            <person name="Monroe E.A."/>
            <person name="Podell S."/>
            <person name="Glukhov E."/>
            <person name="Allen E."/>
            <person name="Gerwick W.H."/>
            <person name="Gerwick L."/>
        </authorList>
    </citation>
    <scope>NUCLEOTIDE SEQUENCE [LARGE SCALE GENOMIC DNA]</scope>
    <source>
        <strain evidence="2">JHB</strain>
    </source>
</reference>
<name>A0A1D9FZQ5_MOOP1</name>
<sequence>MDEFAVLADINRETDQHQNNYQRYNNINFSLKEIQKITNFKVQKKHNLVQKYVPSAVDTIIYQS</sequence>
<accession>A0A1D9FZQ5</accession>
<gene>
    <name evidence="1" type="ORF">BJP36_13720</name>
</gene>
<dbReference type="Proteomes" id="UP000176944">
    <property type="component" value="Chromosome"/>
</dbReference>
<organism evidence="1 2">
    <name type="scientific">Moorena producens (strain JHB)</name>
    <dbReference type="NCBI Taxonomy" id="1454205"/>
    <lineage>
        <taxon>Bacteria</taxon>
        <taxon>Bacillati</taxon>
        <taxon>Cyanobacteriota</taxon>
        <taxon>Cyanophyceae</taxon>
        <taxon>Coleofasciculales</taxon>
        <taxon>Coleofasciculaceae</taxon>
        <taxon>Moorena</taxon>
    </lineage>
</organism>